<accession>A0A6N7Z3K3</accession>
<dbReference type="EMBL" id="WMBA01000014">
    <property type="protein sequence ID" value="MTD54740.1"/>
    <property type="molecule type" value="Genomic_DNA"/>
</dbReference>
<dbReference type="InterPro" id="IPR029032">
    <property type="entry name" value="AhpD-like"/>
</dbReference>
<evidence type="ECO:0000313" key="2">
    <source>
        <dbReference type="EMBL" id="MTD54740.1"/>
    </source>
</evidence>
<dbReference type="RefSeq" id="WP_154756957.1">
    <property type="nucleotide sequence ID" value="NZ_WMBA01000014.1"/>
</dbReference>
<dbReference type="Gene3D" id="1.20.1290.10">
    <property type="entry name" value="AhpD-like"/>
    <property type="match status" value="1"/>
</dbReference>
<proteinExistence type="predicted"/>
<dbReference type="AlphaFoldDB" id="A0A6N7Z3K3"/>
<keyword evidence="3" id="KW-1185">Reference proteome</keyword>
<dbReference type="Proteomes" id="UP000440096">
    <property type="component" value="Unassembled WGS sequence"/>
</dbReference>
<gene>
    <name evidence="2" type="ORF">GKO32_12225</name>
</gene>
<feature type="domain" description="Carboxymuconolactone decarboxylase-like" evidence="1">
    <location>
        <begin position="36"/>
        <end position="82"/>
    </location>
</feature>
<evidence type="ECO:0000259" key="1">
    <source>
        <dbReference type="Pfam" id="PF02627"/>
    </source>
</evidence>
<dbReference type="PANTHER" id="PTHR34846">
    <property type="entry name" value="4-CARBOXYMUCONOLACTONE DECARBOXYLASE FAMILY PROTEIN (AFU_ORTHOLOGUE AFUA_6G11590)"/>
    <property type="match status" value="1"/>
</dbReference>
<comment type="caution">
    <text evidence="2">The sequence shown here is derived from an EMBL/GenBank/DDBJ whole genome shotgun (WGS) entry which is preliminary data.</text>
</comment>
<name>A0A6N7Z3K3_9PSEU</name>
<organism evidence="2 3">
    <name type="scientific">Amycolatopsis pithecellobii</name>
    <dbReference type="NCBI Taxonomy" id="664692"/>
    <lineage>
        <taxon>Bacteria</taxon>
        <taxon>Bacillati</taxon>
        <taxon>Actinomycetota</taxon>
        <taxon>Actinomycetes</taxon>
        <taxon>Pseudonocardiales</taxon>
        <taxon>Pseudonocardiaceae</taxon>
        <taxon>Amycolatopsis</taxon>
    </lineage>
</organism>
<dbReference type="InterPro" id="IPR003779">
    <property type="entry name" value="CMD-like"/>
</dbReference>
<dbReference type="Pfam" id="PF02627">
    <property type="entry name" value="CMD"/>
    <property type="match status" value="1"/>
</dbReference>
<dbReference type="PANTHER" id="PTHR34846:SF11">
    <property type="entry name" value="4-CARBOXYMUCONOLACTONE DECARBOXYLASE FAMILY PROTEIN (AFU_ORTHOLOGUE AFUA_6G11590)"/>
    <property type="match status" value="1"/>
</dbReference>
<evidence type="ECO:0000313" key="3">
    <source>
        <dbReference type="Proteomes" id="UP000440096"/>
    </source>
</evidence>
<sequence length="180" mass="19818">MNRMTLVDKIPDEVLEPALQTNLGRALYHNPKLCVAFKALASGVHFESHLEPRLRELAILRISAELRSDVEWGQHFRIATTAAVYGKVNVSIAEARDVRDGRLEGFAARERCAMEYAMAFENNSVDDEIWARVSAHFTPVEVLDLTVLAGLYGMAGRLTNALAVPMDEGILPISAVDSPA</sequence>
<protein>
    <recommendedName>
        <fullName evidence="1">Carboxymuconolactone decarboxylase-like domain-containing protein</fullName>
    </recommendedName>
</protein>
<dbReference type="OrthoDB" id="331146at2"/>
<reference evidence="2 3" key="1">
    <citation type="submission" date="2019-11" db="EMBL/GenBank/DDBJ databases">
        <title>Draft genome of Amycolatopsis RM579.</title>
        <authorList>
            <person name="Duangmal K."/>
            <person name="Mingma R."/>
        </authorList>
    </citation>
    <scope>NUCLEOTIDE SEQUENCE [LARGE SCALE GENOMIC DNA]</scope>
    <source>
        <strain evidence="2 3">RM579</strain>
    </source>
</reference>
<dbReference type="SUPFAM" id="SSF69118">
    <property type="entry name" value="AhpD-like"/>
    <property type="match status" value="1"/>
</dbReference>
<dbReference type="GO" id="GO:0051920">
    <property type="term" value="F:peroxiredoxin activity"/>
    <property type="evidence" value="ECO:0007669"/>
    <property type="project" value="InterPro"/>
</dbReference>